<dbReference type="EMBL" id="QWIP01001702">
    <property type="protein sequence ID" value="RMY44062.1"/>
    <property type="molecule type" value="Genomic_DNA"/>
</dbReference>
<comment type="caution">
    <text evidence="8">The sequence shown here is derived from an EMBL/GenBank/DDBJ whole genome shotgun (WGS) entry which is preliminary data.</text>
</comment>
<dbReference type="GO" id="GO:0005789">
    <property type="term" value="C:endoplasmic reticulum membrane"/>
    <property type="evidence" value="ECO:0007669"/>
    <property type="project" value="UniProtKB-SubCell"/>
</dbReference>
<feature type="domain" description="J" evidence="7">
    <location>
        <begin position="52"/>
        <end position="119"/>
    </location>
</feature>
<evidence type="ECO:0000256" key="2">
    <source>
        <dbReference type="ARBA" id="ARBA00022692"/>
    </source>
</evidence>
<dbReference type="Proteomes" id="UP000269276">
    <property type="component" value="Unassembled WGS sequence"/>
</dbReference>
<protein>
    <recommendedName>
        <fullName evidence="7">J domain-containing protein</fullName>
    </recommendedName>
</protein>
<keyword evidence="5" id="KW-0472">Membrane</keyword>
<dbReference type="InterPro" id="IPR036869">
    <property type="entry name" value="J_dom_sf"/>
</dbReference>
<sequence>MSAHHKAMSEKKSSQANGNNAHHTHHDGSSGRAYTVEQKAAVLRVRKCGPTAFYDILGLESVRTTCSDSDIKKAYRKLSLLTHPDKNGYEGADEAFKMVSRAFQILSDADKKARYDKFGGDPESRFGAGGGGGGGGAASASGASPFAGFGGMGARPRGAGGPMFEEEISPEELFRQFFGGGMGGPFGGPFGGGMFASGPGFATFGGGPGIRIHQFGGARPRRRPHNHADTPLEPQSILSALQSLLPLLLLFLLPLLSSLFSGATTPSGPHIRLHDPKPPYTETHTTHRLNIPYYVNPTDVQDFTPKKWKDLDLRAERQYMSYLSSECDWEQGKRQQLANEAQGFFFTDMEKLDRARKMKMPACQKMREIGGGGGGNRVFL</sequence>
<dbReference type="PRINTS" id="PR00625">
    <property type="entry name" value="JDOMAIN"/>
</dbReference>
<evidence type="ECO:0000259" key="7">
    <source>
        <dbReference type="PROSITE" id="PS50076"/>
    </source>
</evidence>
<evidence type="ECO:0000256" key="6">
    <source>
        <dbReference type="SAM" id="MobiDB-lite"/>
    </source>
</evidence>
<evidence type="ECO:0000256" key="4">
    <source>
        <dbReference type="ARBA" id="ARBA00022989"/>
    </source>
</evidence>
<dbReference type="Pfam" id="PF00226">
    <property type="entry name" value="DnaJ"/>
    <property type="match status" value="1"/>
</dbReference>
<dbReference type="AlphaFoldDB" id="A0A3M7BW29"/>
<keyword evidence="2" id="KW-0812">Transmembrane</keyword>
<gene>
    <name evidence="8" type="ORF">D0863_16271</name>
</gene>
<dbReference type="PANTHER" id="PTHR43908:SF3">
    <property type="entry name" value="AT29763P-RELATED"/>
    <property type="match status" value="1"/>
</dbReference>
<dbReference type="Pfam" id="PF09320">
    <property type="entry name" value="DUF1977"/>
    <property type="match status" value="1"/>
</dbReference>
<evidence type="ECO:0000256" key="5">
    <source>
        <dbReference type="ARBA" id="ARBA00023136"/>
    </source>
</evidence>
<evidence type="ECO:0000313" key="8">
    <source>
        <dbReference type="EMBL" id="RMY44062.1"/>
    </source>
</evidence>
<dbReference type="GO" id="GO:0071218">
    <property type="term" value="P:cellular response to misfolded protein"/>
    <property type="evidence" value="ECO:0007669"/>
    <property type="project" value="TreeGrafter"/>
</dbReference>
<dbReference type="CDD" id="cd06257">
    <property type="entry name" value="DnaJ"/>
    <property type="match status" value="1"/>
</dbReference>
<evidence type="ECO:0000313" key="9">
    <source>
        <dbReference type="Proteomes" id="UP000269276"/>
    </source>
</evidence>
<dbReference type="PANTHER" id="PTHR43908">
    <property type="entry name" value="AT29763P-RELATED"/>
    <property type="match status" value="1"/>
</dbReference>
<dbReference type="FunFam" id="1.10.287.110:FF:000069">
    <property type="entry name" value="ER associated DnaJ chaperone"/>
    <property type="match status" value="1"/>
</dbReference>
<proteinExistence type="predicted"/>
<dbReference type="Gene3D" id="1.10.287.110">
    <property type="entry name" value="DnaJ domain"/>
    <property type="match status" value="1"/>
</dbReference>
<name>A0A3M7BW29_HORWE</name>
<dbReference type="SMART" id="SM00271">
    <property type="entry name" value="DnaJ"/>
    <property type="match status" value="1"/>
</dbReference>
<dbReference type="InterPro" id="IPR001623">
    <property type="entry name" value="DnaJ_domain"/>
</dbReference>
<organism evidence="8 9">
    <name type="scientific">Hortaea werneckii</name>
    <name type="common">Black yeast</name>
    <name type="synonym">Cladosporium werneckii</name>
    <dbReference type="NCBI Taxonomy" id="91943"/>
    <lineage>
        <taxon>Eukaryota</taxon>
        <taxon>Fungi</taxon>
        <taxon>Dikarya</taxon>
        <taxon>Ascomycota</taxon>
        <taxon>Pezizomycotina</taxon>
        <taxon>Dothideomycetes</taxon>
        <taxon>Dothideomycetidae</taxon>
        <taxon>Mycosphaerellales</taxon>
        <taxon>Teratosphaeriaceae</taxon>
        <taxon>Hortaea</taxon>
    </lineage>
</organism>
<keyword evidence="3" id="KW-0256">Endoplasmic reticulum</keyword>
<dbReference type="PROSITE" id="PS50076">
    <property type="entry name" value="DNAJ_2"/>
    <property type="match status" value="1"/>
</dbReference>
<comment type="subcellular location">
    <subcellularLocation>
        <location evidence="1">Endoplasmic reticulum membrane</location>
        <topology evidence="1">Single-pass membrane protein</topology>
    </subcellularLocation>
</comment>
<dbReference type="GO" id="GO:0030544">
    <property type="term" value="F:Hsp70 protein binding"/>
    <property type="evidence" value="ECO:0007669"/>
    <property type="project" value="TreeGrafter"/>
</dbReference>
<dbReference type="PROSITE" id="PS00636">
    <property type="entry name" value="DNAJ_1"/>
    <property type="match status" value="1"/>
</dbReference>
<evidence type="ECO:0000256" key="1">
    <source>
        <dbReference type="ARBA" id="ARBA00004389"/>
    </source>
</evidence>
<dbReference type="SUPFAM" id="SSF46565">
    <property type="entry name" value="Chaperone J-domain"/>
    <property type="match status" value="1"/>
</dbReference>
<keyword evidence="4" id="KW-1133">Transmembrane helix</keyword>
<dbReference type="InterPro" id="IPR018253">
    <property type="entry name" value="DnaJ_domain_CS"/>
</dbReference>
<reference evidence="8 9" key="1">
    <citation type="journal article" date="2018" name="BMC Genomics">
        <title>Genomic evidence for intraspecific hybridization in a clonal and extremely halotolerant yeast.</title>
        <authorList>
            <person name="Gostincar C."/>
            <person name="Stajich J.E."/>
            <person name="Zupancic J."/>
            <person name="Zalar P."/>
            <person name="Gunde-Cimerman N."/>
        </authorList>
    </citation>
    <scope>NUCLEOTIDE SEQUENCE [LARGE SCALE GENOMIC DNA]</scope>
    <source>
        <strain evidence="8 9">EXF-2682</strain>
    </source>
</reference>
<evidence type="ECO:0000256" key="3">
    <source>
        <dbReference type="ARBA" id="ARBA00022824"/>
    </source>
</evidence>
<feature type="region of interest" description="Disordered" evidence="6">
    <location>
        <begin position="1"/>
        <end position="33"/>
    </location>
</feature>
<dbReference type="OrthoDB" id="1507364at2759"/>
<accession>A0A3M7BW29</accession>
<dbReference type="InterPro" id="IPR051100">
    <property type="entry name" value="DnaJ_subfamily_B/C"/>
</dbReference>
<dbReference type="InterPro" id="IPR015399">
    <property type="entry name" value="DUF1977_DnaJ-like"/>
</dbReference>